<evidence type="ECO:0000313" key="3">
    <source>
        <dbReference type="Proteomes" id="UP001303473"/>
    </source>
</evidence>
<feature type="region of interest" description="Disordered" evidence="1">
    <location>
        <begin position="86"/>
        <end position="105"/>
    </location>
</feature>
<evidence type="ECO:0000313" key="2">
    <source>
        <dbReference type="EMBL" id="KAK3940865.1"/>
    </source>
</evidence>
<dbReference type="AlphaFoldDB" id="A0AAN6S572"/>
<reference evidence="3" key="1">
    <citation type="journal article" date="2023" name="Mol. Phylogenet. Evol.">
        <title>Genome-scale phylogeny and comparative genomics of the fungal order Sordariales.</title>
        <authorList>
            <person name="Hensen N."/>
            <person name="Bonometti L."/>
            <person name="Westerberg I."/>
            <person name="Brannstrom I.O."/>
            <person name="Guillou S."/>
            <person name="Cros-Aarteil S."/>
            <person name="Calhoun S."/>
            <person name="Haridas S."/>
            <person name="Kuo A."/>
            <person name="Mondo S."/>
            <person name="Pangilinan J."/>
            <person name="Riley R."/>
            <person name="LaButti K."/>
            <person name="Andreopoulos B."/>
            <person name="Lipzen A."/>
            <person name="Chen C."/>
            <person name="Yan M."/>
            <person name="Daum C."/>
            <person name="Ng V."/>
            <person name="Clum A."/>
            <person name="Steindorff A."/>
            <person name="Ohm R.A."/>
            <person name="Martin F."/>
            <person name="Silar P."/>
            <person name="Natvig D.O."/>
            <person name="Lalanne C."/>
            <person name="Gautier V."/>
            <person name="Ament-Velasquez S.L."/>
            <person name="Kruys A."/>
            <person name="Hutchinson M.I."/>
            <person name="Powell A.J."/>
            <person name="Barry K."/>
            <person name="Miller A.N."/>
            <person name="Grigoriev I.V."/>
            <person name="Debuchy R."/>
            <person name="Gladieux P."/>
            <person name="Hiltunen Thoren M."/>
            <person name="Johannesson H."/>
        </authorList>
    </citation>
    <scope>NUCLEOTIDE SEQUENCE [LARGE SCALE GENOMIC DNA]</scope>
    <source>
        <strain evidence="3">CBS 340.73</strain>
    </source>
</reference>
<name>A0AAN6S572_9PEZI</name>
<sequence length="147" mass="17131">MARAEKDIPIEERKKGFLGRLGKKIIGESSEEFAARHAYVRDVELRRAQRIEQARKQRDDERKDAERALADARKFEEGLRNKIRKNTADLKRNNRDRLASAKASLEKTRSQFNRLASEKIKLVSGSPLKFSTAYMYLLLAGEIWYIY</sequence>
<organism evidence="2 3">
    <name type="scientific">Diplogelasinospora grovesii</name>
    <dbReference type="NCBI Taxonomy" id="303347"/>
    <lineage>
        <taxon>Eukaryota</taxon>
        <taxon>Fungi</taxon>
        <taxon>Dikarya</taxon>
        <taxon>Ascomycota</taxon>
        <taxon>Pezizomycotina</taxon>
        <taxon>Sordariomycetes</taxon>
        <taxon>Sordariomycetidae</taxon>
        <taxon>Sordariales</taxon>
        <taxon>Diplogelasinosporaceae</taxon>
        <taxon>Diplogelasinospora</taxon>
    </lineage>
</organism>
<gene>
    <name evidence="2" type="ORF">QBC46DRAFT_383995</name>
</gene>
<proteinExistence type="predicted"/>
<keyword evidence="3" id="KW-1185">Reference proteome</keyword>
<evidence type="ECO:0000256" key="1">
    <source>
        <dbReference type="SAM" id="MobiDB-lite"/>
    </source>
</evidence>
<comment type="caution">
    <text evidence="2">The sequence shown here is derived from an EMBL/GenBank/DDBJ whole genome shotgun (WGS) entry which is preliminary data.</text>
</comment>
<dbReference type="EMBL" id="MU853790">
    <property type="protein sequence ID" value="KAK3940865.1"/>
    <property type="molecule type" value="Genomic_DNA"/>
</dbReference>
<protein>
    <submittedName>
        <fullName evidence="2">Uncharacterized protein</fullName>
    </submittedName>
</protein>
<dbReference type="Proteomes" id="UP001303473">
    <property type="component" value="Unassembled WGS sequence"/>
</dbReference>
<accession>A0AAN6S572</accession>